<organism evidence="2 3">
    <name type="scientific">Marisediminicola antarctica</name>
    <dbReference type="NCBI Taxonomy" id="674079"/>
    <lineage>
        <taxon>Bacteria</taxon>
        <taxon>Bacillati</taxon>
        <taxon>Actinomycetota</taxon>
        <taxon>Actinomycetes</taxon>
        <taxon>Micrococcales</taxon>
        <taxon>Microbacteriaceae</taxon>
        <taxon>Marisediminicola</taxon>
    </lineage>
</organism>
<keyword evidence="1" id="KW-0472">Membrane</keyword>
<evidence type="ECO:0000313" key="2">
    <source>
        <dbReference type="EMBL" id="QHO70300.1"/>
    </source>
</evidence>
<gene>
    <name evidence="2" type="ORF">BHD05_12235</name>
</gene>
<feature type="transmembrane region" description="Helical" evidence="1">
    <location>
        <begin position="77"/>
        <end position="96"/>
    </location>
</feature>
<evidence type="ECO:0000256" key="1">
    <source>
        <dbReference type="SAM" id="Phobius"/>
    </source>
</evidence>
<dbReference type="AlphaFoldDB" id="A0A7L5AIA9"/>
<dbReference type="Proteomes" id="UP000464507">
    <property type="component" value="Chromosome"/>
</dbReference>
<feature type="transmembrane region" description="Helical" evidence="1">
    <location>
        <begin position="12"/>
        <end position="31"/>
    </location>
</feature>
<keyword evidence="3" id="KW-1185">Reference proteome</keyword>
<dbReference type="RefSeq" id="WP_161886689.1">
    <property type="nucleotide sequence ID" value="NZ_CP017146.1"/>
</dbReference>
<name>A0A7L5AIA9_9MICO</name>
<dbReference type="InterPro" id="IPR046151">
    <property type="entry name" value="DUF6153"/>
</dbReference>
<keyword evidence="1" id="KW-1133">Transmembrane helix</keyword>
<proteinExistence type="predicted"/>
<protein>
    <submittedName>
        <fullName evidence="2">Uncharacterized protein</fullName>
    </submittedName>
</protein>
<evidence type="ECO:0000313" key="3">
    <source>
        <dbReference type="Proteomes" id="UP000464507"/>
    </source>
</evidence>
<sequence>MAGARRQHVSVTAMIVIAAVLFGILAMHTMISSAAAPSAHSSVATANAASEDGAAAASGSHELPAEAACSASCMPDWMLVGMACAIGVFAVLVALLRHRPDLRRLMILPLARVIRIAGTRVSVPRTPSLEALSISRV</sequence>
<keyword evidence="1" id="KW-0812">Transmembrane</keyword>
<reference evidence="2 3" key="1">
    <citation type="submission" date="2016-09" db="EMBL/GenBank/DDBJ databases">
        <title>Complete genome sequence of microbes from the polar regions.</title>
        <authorList>
            <person name="Liao L."/>
            <person name="Chen B."/>
        </authorList>
    </citation>
    <scope>NUCLEOTIDE SEQUENCE [LARGE SCALE GENOMIC DNA]</scope>
    <source>
        <strain evidence="2 3">ZS314</strain>
    </source>
</reference>
<dbReference type="EMBL" id="CP017146">
    <property type="protein sequence ID" value="QHO70300.1"/>
    <property type="molecule type" value="Genomic_DNA"/>
</dbReference>
<accession>A0A7L5AIA9</accession>
<dbReference type="Pfam" id="PF19650">
    <property type="entry name" value="DUF6153"/>
    <property type="match status" value="1"/>
</dbReference>
<dbReference type="KEGG" id="mant:BHD05_12235"/>